<feature type="active site" evidence="8">
    <location>
        <position position="281"/>
    </location>
</feature>
<evidence type="ECO:0000259" key="9">
    <source>
        <dbReference type="PROSITE" id="PS00631"/>
    </source>
</evidence>
<dbReference type="Pfam" id="PF00883">
    <property type="entry name" value="Peptidase_M17"/>
    <property type="match status" value="1"/>
</dbReference>
<protein>
    <recommendedName>
        <fullName evidence="8">Probable cytosol aminopeptidase</fullName>
        <ecNumber evidence="8">3.4.11.1</ecNumber>
    </recommendedName>
    <alternativeName>
        <fullName evidence="8">Leucine aminopeptidase</fullName>
        <shortName evidence="8">LAP</shortName>
        <ecNumber evidence="8">3.4.11.10</ecNumber>
    </alternativeName>
    <alternativeName>
        <fullName evidence="8">Leucyl aminopeptidase</fullName>
    </alternativeName>
</protein>
<dbReference type="InterPro" id="IPR000819">
    <property type="entry name" value="Peptidase_M17_C"/>
</dbReference>
<organism evidence="10 11">
    <name type="scientific">Senegalia massiliensis</name>
    <dbReference type="NCBI Taxonomy" id="1720316"/>
    <lineage>
        <taxon>Bacteria</taxon>
        <taxon>Bacillati</taxon>
        <taxon>Bacillota</taxon>
        <taxon>Clostridia</taxon>
        <taxon>Eubacteriales</taxon>
        <taxon>Clostridiaceae</taxon>
        <taxon>Senegalia</taxon>
    </lineage>
</organism>
<dbReference type="PRINTS" id="PR00481">
    <property type="entry name" value="LAMNOPPTDASE"/>
</dbReference>
<comment type="caution">
    <text evidence="10">The sequence shown here is derived from an EMBL/GenBank/DDBJ whole genome shotgun (WGS) entry which is preliminary data.</text>
</comment>
<dbReference type="PANTHER" id="PTHR11963">
    <property type="entry name" value="LEUCINE AMINOPEPTIDASE-RELATED"/>
    <property type="match status" value="1"/>
</dbReference>
<feature type="binding site" evidence="8">
    <location>
        <position position="353"/>
    </location>
    <ligand>
        <name>Mn(2+)</name>
        <dbReference type="ChEBI" id="CHEBI:29035"/>
        <label>1</label>
    </ligand>
</feature>
<sequence length="498" mass="54970">MNIIYIELHILKGDLDKMKVYLMKEVEISKYDGLMIPMYEDELVLDGINIPLEKLKESKRFEGKAGKNYKMTISQDDKLIEVVLVGLGKKDDIKYRKLLNTLANGFRKLKKENIKNMALIFKDENSEKNEINVKAAVESIIMANYKFDDYKTDKDDKDEISLDILVNDPDHYEEIKNEAMILASSNIIARNLVNQPANVMNPIKLSEEVKELGKEKGFEVEVLGLNEIKELGMEAYLSVAKASSIEPKFIIMRYKGDSESEETLGYVGKGLTYDSGGLSIKPTSGMVTMKSDMGGAAAVIGSMCAISEAKIKRNVVAVVAACENMISGNSYRPGDIINSMGGKTIFIGNTDAEGRLTLIDAMNYIVTKEKVNKVLDIATLTGAAIYCTGDAASVAISNNDEFFKDIDNSFKLSGEQIWRMPIFDEYKELIKHEEADLTNTAGNPGTITAGLFVGEFNGDLPWIHIDIAGTAFAKKESGVISKGGTGIAVRPLYYLAKN</sequence>
<dbReference type="GO" id="GO:0030145">
    <property type="term" value="F:manganese ion binding"/>
    <property type="evidence" value="ECO:0007669"/>
    <property type="project" value="UniProtKB-UniRule"/>
</dbReference>
<evidence type="ECO:0000256" key="5">
    <source>
        <dbReference type="ARBA" id="ARBA00022670"/>
    </source>
</evidence>
<comment type="catalytic activity">
    <reaction evidence="2 8">
        <text>Release of an N-terminal amino acid, preferentially leucine, but not glutamic or aspartic acids.</text>
        <dbReference type="EC" id="3.4.11.10"/>
    </reaction>
</comment>
<feature type="binding site" evidence="8">
    <location>
        <position position="274"/>
    </location>
    <ligand>
        <name>Mn(2+)</name>
        <dbReference type="ChEBI" id="CHEBI:29035"/>
        <label>2</label>
    </ligand>
</feature>
<gene>
    <name evidence="8" type="primary">pepA</name>
    <name evidence="10" type="ORF">D3Z33_08925</name>
</gene>
<dbReference type="HAMAP" id="MF_00181">
    <property type="entry name" value="Cytosol_peptidase_M17"/>
    <property type="match status" value="1"/>
</dbReference>
<evidence type="ECO:0000256" key="6">
    <source>
        <dbReference type="ARBA" id="ARBA00022801"/>
    </source>
</evidence>
<dbReference type="InterPro" id="IPR008283">
    <property type="entry name" value="Peptidase_M17_N"/>
</dbReference>
<name>A0A845QYB2_9CLOT</name>
<feature type="domain" description="Cytosol aminopeptidase" evidence="9">
    <location>
        <begin position="349"/>
        <end position="356"/>
    </location>
</feature>
<evidence type="ECO:0000256" key="4">
    <source>
        <dbReference type="ARBA" id="ARBA00022438"/>
    </source>
</evidence>
<dbReference type="GO" id="GO:0005737">
    <property type="term" value="C:cytoplasm"/>
    <property type="evidence" value="ECO:0007669"/>
    <property type="project" value="UniProtKB-SubCell"/>
</dbReference>
<comment type="subcellular location">
    <subcellularLocation>
        <location evidence="8">Cytoplasm</location>
    </subcellularLocation>
</comment>
<comment type="function">
    <text evidence="7 8">Presumably involved in the processing and regular turnover of intracellular proteins. Catalyzes the removal of unsubstituted N-terminal amino acids from various peptides.</text>
</comment>
<dbReference type="GO" id="GO:0070006">
    <property type="term" value="F:metalloaminopeptidase activity"/>
    <property type="evidence" value="ECO:0007669"/>
    <property type="project" value="InterPro"/>
</dbReference>
<dbReference type="InterPro" id="IPR023042">
    <property type="entry name" value="Peptidase_M17_leu_NH2_pept"/>
</dbReference>
<keyword evidence="8" id="KW-0479">Metal-binding</keyword>
<evidence type="ECO:0000256" key="8">
    <source>
        <dbReference type="HAMAP-Rule" id="MF_00181"/>
    </source>
</evidence>
<keyword evidence="4 8" id="KW-0031">Aminopeptidase</keyword>
<dbReference type="EC" id="3.4.11.1" evidence="8"/>
<feature type="active site" evidence="8">
    <location>
        <position position="355"/>
    </location>
</feature>
<evidence type="ECO:0000313" key="11">
    <source>
        <dbReference type="Proteomes" id="UP000467132"/>
    </source>
</evidence>
<evidence type="ECO:0000313" key="10">
    <source>
        <dbReference type="EMBL" id="NBI06974.1"/>
    </source>
</evidence>
<dbReference type="PROSITE" id="PS00631">
    <property type="entry name" value="CYTOSOL_AP"/>
    <property type="match status" value="1"/>
</dbReference>
<comment type="similarity">
    <text evidence="3 8">Belongs to the peptidase M17 family.</text>
</comment>
<dbReference type="PANTHER" id="PTHR11963:SF23">
    <property type="entry name" value="CYTOSOL AMINOPEPTIDASE"/>
    <property type="match status" value="1"/>
</dbReference>
<dbReference type="InterPro" id="IPR011356">
    <property type="entry name" value="Leucine_aapep/pepB"/>
</dbReference>
<comment type="cofactor">
    <cofactor evidence="8">
        <name>Mn(2+)</name>
        <dbReference type="ChEBI" id="CHEBI:29035"/>
    </cofactor>
    <text evidence="8">Binds 2 manganese ions per subunit.</text>
</comment>
<keyword evidence="5 8" id="KW-0645">Protease</keyword>
<dbReference type="Pfam" id="PF02789">
    <property type="entry name" value="Peptidase_M17_N"/>
    <property type="match status" value="1"/>
</dbReference>
<evidence type="ECO:0000256" key="1">
    <source>
        <dbReference type="ARBA" id="ARBA00000135"/>
    </source>
</evidence>
<feature type="binding site" evidence="8">
    <location>
        <position position="274"/>
    </location>
    <ligand>
        <name>Mn(2+)</name>
        <dbReference type="ChEBI" id="CHEBI:29035"/>
        <label>1</label>
    </ligand>
</feature>
<dbReference type="GO" id="GO:0006508">
    <property type="term" value="P:proteolysis"/>
    <property type="evidence" value="ECO:0007669"/>
    <property type="project" value="UniProtKB-KW"/>
</dbReference>
<dbReference type="Gene3D" id="3.40.220.10">
    <property type="entry name" value="Leucine Aminopeptidase, subunit E, domain 1"/>
    <property type="match status" value="1"/>
</dbReference>
<dbReference type="SUPFAM" id="SSF52949">
    <property type="entry name" value="Macro domain-like"/>
    <property type="match status" value="1"/>
</dbReference>
<feature type="binding site" evidence="8">
    <location>
        <position position="353"/>
    </location>
    <ligand>
        <name>Mn(2+)</name>
        <dbReference type="ChEBI" id="CHEBI:29035"/>
        <label>2</label>
    </ligand>
</feature>
<dbReference type="CDD" id="cd00433">
    <property type="entry name" value="Peptidase_M17"/>
    <property type="match status" value="1"/>
</dbReference>
<dbReference type="EC" id="3.4.11.10" evidence="8"/>
<evidence type="ECO:0000256" key="3">
    <source>
        <dbReference type="ARBA" id="ARBA00009528"/>
    </source>
</evidence>
<dbReference type="NCBIfam" id="NF002083">
    <property type="entry name" value="PRK00913.3-5"/>
    <property type="match status" value="1"/>
</dbReference>
<dbReference type="InterPro" id="IPR043472">
    <property type="entry name" value="Macro_dom-like"/>
</dbReference>
<evidence type="ECO:0000256" key="7">
    <source>
        <dbReference type="ARBA" id="ARBA00049972"/>
    </source>
</evidence>
<accession>A0A845QYB2</accession>
<keyword evidence="8" id="KW-0963">Cytoplasm</keyword>
<dbReference type="Gene3D" id="3.40.630.10">
    <property type="entry name" value="Zn peptidases"/>
    <property type="match status" value="1"/>
</dbReference>
<keyword evidence="8" id="KW-0464">Manganese</keyword>
<feature type="binding site" evidence="8">
    <location>
        <position position="269"/>
    </location>
    <ligand>
        <name>Mn(2+)</name>
        <dbReference type="ChEBI" id="CHEBI:29035"/>
        <label>2</label>
    </ligand>
</feature>
<feature type="binding site" evidence="8">
    <location>
        <position position="292"/>
    </location>
    <ligand>
        <name>Mn(2+)</name>
        <dbReference type="ChEBI" id="CHEBI:29035"/>
        <label>2</label>
    </ligand>
</feature>
<dbReference type="SUPFAM" id="SSF53187">
    <property type="entry name" value="Zn-dependent exopeptidases"/>
    <property type="match status" value="1"/>
</dbReference>
<reference evidence="10 11" key="1">
    <citation type="submission" date="2018-08" db="EMBL/GenBank/DDBJ databases">
        <title>Murine metabolic-syndrome-specific gut microbial biobank.</title>
        <authorList>
            <person name="Liu C."/>
        </authorList>
    </citation>
    <scope>NUCLEOTIDE SEQUENCE [LARGE SCALE GENOMIC DNA]</scope>
    <source>
        <strain evidence="10 11">583</strain>
    </source>
</reference>
<dbReference type="Proteomes" id="UP000467132">
    <property type="component" value="Unassembled WGS sequence"/>
</dbReference>
<proteinExistence type="inferred from homology"/>
<evidence type="ECO:0000256" key="2">
    <source>
        <dbReference type="ARBA" id="ARBA00000967"/>
    </source>
</evidence>
<keyword evidence="6 8" id="KW-0378">Hydrolase</keyword>
<dbReference type="AlphaFoldDB" id="A0A845QYB2"/>
<keyword evidence="11" id="KW-1185">Reference proteome</keyword>
<feature type="binding site" evidence="8">
    <location>
        <position position="351"/>
    </location>
    <ligand>
        <name>Mn(2+)</name>
        <dbReference type="ChEBI" id="CHEBI:29035"/>
        <label>1</label>
    </ligand>
</feature>
<comment type="catalytic activity">
    <reaction evidence="1 8">
        <text>Release of an N-terminal amino acid, Xaa-|-Yaa-, in which Xaa is preferably Leu, but may be other amino acids including Pro although not Arg or Lys, and Yaa may be Pro. Amino acid amides and methyl esters are also readily hydrolyzed, but rates on arylamides are exceedingly low.</text>
        <dbReference type="EC" id="3.4.11.1"/>
    </reaction>
</comment>
<dbReference type="EMBL" id="QXXA01000009">
    <property type="protein sequence ID" value="NBI06974.1"/>
    <property type="molecule type" value="Genomic_DNA"/>
</dbReference>